<dbReference type="InterPro" id="IPR032940">
    <property type="entry name" value="CAMSAP"/>
</dbReference>
<dbReference type="EMBL" id="JAHUTI010071324">
    <property type="protein sequence ID" value="MED6255560.1"/>
    <property type="molecule type" value="Genomic_DNA"/>
</dbReference>
<reference evidence="2 3" key="1">
    <citation type="submission" date="2021-07" db="EMBL/GenBank/DDBJ databases">
        <authorList>
            <person name="Palmer J.M."/>
        </authorList>
    </citation>
    <scope>NUCLEOTIDE SEQUENCE [LARGE SCALE GENOMIC DNA]</scope>
    <source>
        <strain evidence="2 3">AT_MEX2019</strain>
        <tissue evidence="2">Muscle</tissue>
    </source>
</reference>
<evidence type="ECO:0000313" key="2">
    <source>
        <dbReference type="EMBL" id="MED6255560.1"/>
    </source>
</evidence>
<proteinExistence type="predicted"/>
<keyword evidence="3" id="KW-1185">Reference proteome</keyword>
<dbReference type="SUPFAM" id="SSF47576">
    <property type="entry name" value="Calponin-homology domain, CH-domain"/>
    <property type="match status" value="1"/>
</dbReference>
<dbReference type="PANTHER" id="PTHR21595">
    <property type="entry name" value="PATRONIN"/>
    <property type="match status" value="1"/>
</dbReference>
<sequence length="421" mass="47606">MLAFLPSSPITTATRKDKGTFRAAEAEGASGQRVVTIVLATASNTTDADVIKGIEKDHIPSDLRDPFYTDQYEQEHIKPPIIYLLLSGELYSRVCGLILPAEEAASLQNHQSVIQALSRKGIYVLETNNTPVSDLDLSSSPIKMSAHIHLIDALMMAYTAEMISIEKVVSCVKRFSNISASKELPFDLEDAMILWINKINIKMRELTEKECKMKQHFLDSPGHHKSPSKWYWKLVPVRYRRDHLSGRTLQHFPLLEDILKDVSDGAALLALIHFYCPDLIRLEDICLKEVPSIADSMYNIQLLKEFANEYLNKCFYLNPEDLLYSPPVLKVNIKSFFGVILGGTDTDVGTVESWLRFSHLQFPCCPCACVGSLWVPQLSPRYRNMHIRLIGHFKDKCVCIRCVCVCVCAWLCVSLCYTLID</sequence>
<dbReference type="Pfam" id="PF25532">
    <property type="entry name" value="CH_CAMSAP2_N"/>
    <property type="match status" value="1"/>
</dbReference>
<accession>A0ABU7BZR0</accession>
<dbReference type="Proteomes" id="UP001345963">
    <property type="component" value="Unassembled WGS sequence"/>
</dbReference>
<dbReference type="InterPro" id="IPR001715">
    <property type="entry name" value="CH_dom"/>
</dbReference>
<organism evidence="2 3">
    <name type="scientific">Ataeniobius toweri</name>
    <dbReference type="NCBI Taxonomy" id="208326"/>
    <lineage>
        <taxon>Eukaryota</taxon>
        <taxon>Metazoa</taxon>
        <taxon>Chordata</taxon>
        <taxon>Craniata</taxon>
        <taxon>Vertebrata</taxon>
        <taxon>Euteleostomi</taxon>
        <taxon>Actinopterygii</taxon>
        <taxon>Neopterygii</taxon>
        <taxon>Teleostei</taxon>
        <taxon>Neoteleostei</taxon>
        <taxon>Acanthomorphata</taxon>
        <taxon>Ovalentaria</taxon>
        <taxon>Atherinomorphae</taxon>
        <taxon>Cyprinodontiformes</taxon>
        <taxon>Goodeidae</taxon>
        <taxon>Ataeniobius</taxon>
    </lineage>
</organism>
<dbReference type="Pfam" id="PF11971">
    <property type="entry name" value="CAMSAP_CH"/>
    <property type="match status" value="1"/>
</dbReference>
<dbReference type="PANTHER" id="PTHR21595:SF3">
    <property type="entry name" value="CALMODULIN-REGULATED SPECTRIN-ASSOCIATED PROTEIN 1"/>
    <property type="match status" value="1"/>
</dbReference>
<dbReference type="InterPro" id="IPR058042">
    <property type="entry name" value="CAMSAP_N"/>
</dbReference>
<protein>
    <submittedName>
        <fullName evidence="2">Calmodulin-regulated spectrin-associated protein 1-B</fullName>
    </submittedName>
</protein>
<feature type="domain" description="Calponin-homology (CH)" evidence="1">
    <location>
        <begin position="230"/>
        <end position="344"/>
    </location>
</feature>
<gene>
    <name evidence="2" type="primary">CAMSAP1B_1</name>
    <name evidence="2" type="ORF">ATANTOWER_011438</name>
</gene>
<name>A0ABU7BZR0_9TELE</name>
<evidence type="ECO:0000313" key="3">
    <source>
        <dbReference type="Proteomes" id="UP001345963"/>
    </source>
</evidence>
<dbReference type="InterPro" id="IPR036872">
    <property type="entry name" value="CH_dom_sf"/>
</dbReference>
<dbReference type="Gene3D" id="1.10.418.10">
    <property type="entry name" value="Calponin-like domain"/>
    <property type="match status" value="1"/>
</dbReference>
<comment type="caution">
    <text evidence="2">The sequence shown here is derived from an EMBL/GenBank/DDBJ whole genome shotgun (WGS) entry which is preliminary data.</text>
</comment>
<evidence type="ECO:0000259" key="1">
    <source>
        <dbReference type="PROSITE" id="PS50021"/>
    </source>
</evidence>
<dbReference type="PROSITE" id="PS50021">
    <property type="entry name" value="CH"/>
    <property type="match status" value="1"/>
</dbReference>
<dbReference type="InterPro" id="IPR022613">
    <property type="entry name" value="CH_CAMSAP_2"/>
</dbReference>